<evidence type="ECO:0000313" key="3">
    <source>
        <dbReference type="Proteomes" id="UP001161422"/>
    </source>
</evidence>
<reference evidence="2" key="1">
    <citation type="journal article" date="2014" name="Int. J. Syst. Evol. Microbiol.">
        <title>Complete genome sequence of Corynebacterium casei LMG S-19264T (=DSM 44701T), isolated from a smear-ripened cheese.</title>
        <authorList>
            <consortium name="US DOE Joint Genome Institute (JGI-PGF)"/>
            <person name="Walter F."/>
            <person name="Albersmeier A."/>
            <person name="Kalinowski J."/>
            <person name="Ruckert C."/>
        </authorList>
    </citation>
    <scope>NUCLEOTIDE SEQUENCE</scope>
    <source>
        <strain evidence="2">NBRC 101628</strain>
    </source>
</reference>
<accession>A0AA37W0H5</accession>
<dbReference type="Proteomes" id="UP001161422">
    <property type="component" value="Unassembled WGS sequence"/>
</dbReference>
<keyword evidence="1" id="KW-0732">Signal</keyword>
<evidence type="ECO:0008006" key="4">
    <source>
        <dbReference type="Google" id="ProtNLM"/>
    </source>
</evidence>
<organism evidence="2 3">
    <name type="scientific">Paraferrimonas sedimenticola</name>
    <dbReference type="NCBI Taxonomy" id="375674"/>
    <lineage>
        <taxon>Bacteria</taxon>
        <taxon>Pseudomonadati</taxon>
        <taxon>Pseudomonadota</taxon>
        <taxon>Gammaproteobacteria</taxon>
        <taxon>Alteromonadales</taxon>
        <taxon>Ferrimonadaceae</taxon>
        <taxon>Paraferrimonas</taxon>
    </lineage>
</organism>
<dbReference type="EMBL" id="BSNC01000004">
    <property type="protein sequence ID" value="GLP96355.1"/>
    <property type="molecule type" value="Genomic_DNA"/>
</dbReference>
<feature type="signal peptide" evidence="1">
    <location>
        <begin position="1"/>
        <end position="22"/>
    </location>
</feature>
<evidence type="ECO:0000256" key="1">
    <source>
        <dbReference type="SAM" id="SignalP"/>
    </source>
</evidence>
<dbReference type="AlphaFoldDB" id="A0AA37W0H5"/>
<protein>
    <recommendedName>
        <fullName evidence="4">PorT family protein</fullName>
    </recommendedName>
</protein>
<reference evidence="2" key="2">
    <citation type="submission" date="2023-01" db="EMBL/GenBank/DDBJ databases">
        <title>Draft genome sequence of Paraferrimonas sedimenticola strain NBRC 101628.</title>
        <authorList>
            <person name="Sun Q."/>
            <person name="Mori K."/>
        </authorList>
    </citation>
    <scope>NUCLEOTIDE SEQUENCE</scope>
    <source>
        <strain evidence="2">NBRC 101628</strain>
    </source>
</reference>
<proteinExistence type="predicted"/>
<sequence>MSYAKYLLAFSIGAMVSAPSFAQEEDINYGDPTASFKTFGVSVSNKNSAQANLMLGFGKHILQADLTSQ</sequence>
<feature type="chain" id="PRO_5041351820" description="PorT family protein" evidence="1">
    <location>
        <begin position="23"/>
        <end position="69"/>
    </location>
</feature>
<dbReference type="RefSeq" id="WP_095505209.1">
    <property type="nucleotide sequence ID" value="NZ_BSNC01000004.1"/>
</dbReference>
<keyword evidence="3" id="KW-1185">Reference proteome</keyword>
<gene>
    <name evidence="2" type="ORF">GCM10007895_16610</name>
</gene>
<evidence type="ECO:0000313" key="2">
    <source>
        <dbReference type="EMBL" id="GLP96355.1"/>
    </source>
</evidence>
<comment type="caution">
    <text evidence="2">The sequence shown here is derived from an EMBL/GenBank/DDBJ whole genome shotgun (WGS) entry which is preliminary data.</text>
</comment>
<name>A0AA37W0H5_9GAMM</name>